<accession>A0AAN8FTC9</accession>
<protein>
    <submittedName>
        <fullName evidence="2">Uncharacterized protein</fullName>
    </submittedName>
</protein>
<name>A0AAN8FTC9_TRICO</name>
<dbReference type="EMBL" id="WIXE01006336">
    <property type="protein sequence ID" value="KAK5981395.1"/>
    <property type="molecule type" value="Genomic_DNA"/>
</dbReference>
<dbReference type="Proteomes" id="UP001331761">
    <property type="component" value="Unassembled WGS sequence"/>
</dbReference>
<feature type="compositionally biased region" description="Low complexity" evidence="1">
    <location>
        <begin position="184"/>
        <end position="233"/>
    </location>
</feature>
<feature type="region of interest" description="Disordered" evidence="1">
    <location>
        <begin position="143"/>
        <end position="233"/>
    </location>
</feature>
<gene>
    <name evidence="2" type="ORF">GCK32_011142</name>
</gene>
<proteinExistence type="predicted"/>
<evidence type="ECO:0000313" key="3">
    <source>
        <dbReference type="Proteomes" id="UP001331761"/>
    </source>
</evidence>
<feature type="region of interest" description="Disordered" evidence="1">
    <location>
        <begin position="104"/>
        <end position="127"/>
    </location>
</feature>
<keyword evidence="3" id="KW-1185">Reference proteome</keyword>
<feature type="compositionally biased region" description="Low complexity" evidence="1">
    <location>
        <begin position="104"/>
        <end position="114"/>
    </location>
</feature>
<evidence type="ECO:0000313" key="2">
    <source>
        <dbReference type="EMBL" id="KAK5981395.1"/>
    </source>
</evidence>
<dbReference type="AlphaFoldDB" id="A0AAN8FTC9"/>
<reference evidence="2 3" key="1">
    <citation type="submission" date="2019-10" db="EMBL/GenBank/DDBJ databases">
        <title>Assembly and Annotation for the nematode Trichostrongylus colubriformis.</title>
        <authorList>
            <person name="Martin J."/>
        </authorList>
    </citation>
    <scope>NUCLEOTIDE SEQUENCE [LARGE SCALE GENOMIC DNA]</scope>
    <source>
        <strain evidence="2">G859</strain>
        <tissue evidence="2">Whole worm</tissue>
    </source>
</reference>
<comment type="caution">
    <text evidence="2">The sequence shown here is derived from an EMBL/GenBank/DDBJ whole genome shotgun (WGS) entry which is preliminary data.</text>
</comment>
<organism evidence="2 3">
    <name type="scientific">Trichostrongylus colubriformis</name>
    <name type="common">Black scour worm</name>
    <dbReference type="NCBI Taxonomy" id="6319"/>
    <lineage>
        <taxon>Eukaryota</taxon>
        <taxon>Metazoa</taxon>
        <taxon>Ecdysozoa</taxon>
        <taxon>Nematoda</taxon>
        <taxon>Chromadorea</taxon>
        <taxon>Rhabditida</taxon>
        <taxon>Rhabditina</taxon>
        <taxon>Rhabditomorpha</taxon>
        <taxon>Strongyloidea</taxon>
        <taxon>Trichostrongylidae</taxon>
        <taxon>Trichostrongylus</taxon>
    </lineage>
</organism>
<feature type="compositionally biased region" description="Polar residues" evidence="1">
    <location>
        <begin position="160"/>
        <end position="183"/>
    </location>
</feature>
<evidence type="ECO:0000256" key="1">
    <source>
        <dbReference type="SAM" id="MobiDB-lite"/>
    </source>
</evidence>
<sequence>MKRSNARKKPKIRKKVNAMSFTITHHVCCPRISRLPSICFWEADGTYTTIQVFCVECLCTAMTSINTPSRLTLELTPSSFTSPMQLLLLLVTLLVPLVTSQYSSGQYGSQLSSGEPGYLPDYQGDKYTSPQRIKETQELNKAFFDTIGGPPPAPPLTPAQNGSASSGSTYSNQQPLNTMTGTNYPYQPSSSSMSVSGYPYQTSSGYQSQPYTSYQPPSSSGYQSQTYPGYQYQPSTGYQSQAASGYQYQPSTGYQSQTASGYQYQPSSGYEVQICASCQYQTYSSYQYQPSSSSMAGSTYPYQTPGEYQYNPTVQRAGDTFGAYPAQSTNSLQAILGICCF</sequence>